<sequence>MSLFFNSPQVLFGSKHQIRQSAAAMTPRKKSRYPMSVCVGSGYANSLENSTRSSRRVRFVESIVSDVIDRPKLTKGDLRNLFYTPEEIISFQTKRARETLICRMFGCFLFRINNKKYFFVFGIPILIGWGQTEANPSSKLPSSRVRSILRYRHDGRLKDCYYDDYDEFF</sequence>
<protein>
    <submittedName>
        <fullName evidence="1">Uncharacterized protein</fullName>
    </submittedName>
</protein>
<dbReference type="AlphaFoldDB" id="A0A7S4IDN4"/>
<organism evidence="1">
    <name type="scientific">Odontella aurita</name>
    <dbReference type="NCBI Taxonomy" id="265563"/>
    <lineage>
        <taxon>Eukaryota</taxon>
        <taxon>Sar</taxon>
        <taxon>Stramenopiles</taxon>
        <taxon>Ochrophyta</taxon>
        <taxon>Bacillariophyta</taxon>
        <taxon>Mediophyceae</taxon>
        <taxon>Biddulphiophycidae</taxon>
        <taxon>Eupodiscales</taxon>
        <taxon>Odontellaceae</taxon>
        <taxon>Odontella</taxon>
    </lineage>
</organism>
<name>A0A7S4IDN4_9STRA</name>
<reference evidence="1" key="1">
    <citation type="submission" date="2021-01" db="EMBL/GenBank/DDBJ databases">
        <authorList>
            <person name="Corre E."/>
            <person name="Pelletier E."/>
            <person name="Niang G."/>
            <person name="Scheremetjew M."/>
            <person name="Finn R."/>
            <person name="Kale V."/>
            <person name="Holt S."/>
            <person name="Cochrane G."/>
            <person name="Meng A."/>
            <person name="Brown T."/>
            <person name="Cohen L."/>
        </authorList>
    </citation>
    <scope>NUCLEOTIDE SEQUENCE</scope>
    <source>
        <strain evidence="1">Isolate 1302-5</strain>
    </source>
</reference>
<dbReference type="EMBL" id="HBKQ01015141">
    <property type="protein sequence ID" value="CAE2226331.1"/>
    <property type="molecule type" value="Transcribed_RNA"/>
</dbReference>
<gene>
    <name evidence="1" type="ORF">OAUR00152_LOCUS10315</name>
</gene>
<proteinExistence type="predicted"/>
<evidence type="ECO:0000313" key="1">
    <source>
        <dbReference type="EMBL" id="CAE2226331.1"/>
    </source>
</evidence>
<accession>A0A7S4IDN4</accession>